<dbReference type="Proteomes" id="UP001551658">
    <property type="component" value="Unassembled WGS sequence"/>
</dbReference>
<dbReference type="InterPro" id="IPR019734">
    <property type="entry name" value="TPR_rpt"/>
</dbReference>
<protein>
    <submittedName>
        <fullName evidence="1">Tetratricopeptide repeat protein</fullName>
    </submittedName>
</protein>
<dbReference type="PANTHER" id="PTHR47691:SF3">
    <property type="entry name" value="HTH-TYPE TRANSCRIPTIONAL REGULATOR RV0890C-RELATED"/>
    <property type="match status" value="1"/>
</dbReference>
<dbReference type="SUPFAM" id="SSF52540">
    <property type="entry name" value="P-loop containing nucleoside triphosphate hydrolases"/>
    <property type="match status" value="1"/>
</dbReference>
<proteinExistence type="predicted"/>
<dbReference type="EMBL" id="JBFAIH010000023">
    <property type="protein sequence ID" value="MEV0366948.1"/>
    <property type="molecule type" value="Genomic_DNA"/>
</dbReference>
<dbReference type="InterPro" id="IPR011990">
    <property type="entry name" value="TPR-like_helical_dom_sf"/>
</dbReference>
<comment type="caution">
    <text evidence="1">The sequence shown here is derived from an EMBL/GenBank/DDBJ whole genome shotgun (WGS) entry which is preliminary data.</text>
</comment>
<reference evidence="1 2" key="1">
    <citation type="submission" date="2024-06" db="EMBL/GenBank/DDBJ databases">
        <title>The Natural Products Discovery Center: Release of the First 8490 Sequenced Strains for Exploring Actinobacteria Biosynthetic Diversity.</title>
        <authorList>
            <person name="Kalkreuter E."/>
            <person name="Kautsar S.A."/>
            <person name="Yang D."/>
            <person name="Bader C.D."/>
            <person name="Teijaro C.N."/>
            <person name="Fluegel L."/>
            <person name="Davis C.M."/>
            <person name="Simpson J.R."/>
            <person name="Lauterbach L."/>
            <person name="Steele A.D."/>
            <person name="Gui C."/>
            <person name="Meng S."/>
            <person name="Li G."/>
            <person name="Viehrig K."/>
            <person name="Ye F."/>
            <person name="Su P."/>
            <person name="Kiefer A.F."/>
            <person name="Nichols A."/>
            <person name="Cepeda A.J."/>
            <person name="Yan W."/>
            <person name="Fan B."/>
            <person name="Jiang Y."/>
            <person name="Adhikari A."/>
            <person name="Zheng C.-J."/>
            <person name="Schuster L."/>
            <person name="Cowan T.M."/>
            <person name="Smanski M.J."/>
            <person name="Chevrette M.G."/>
            <person name="De Carvalho L.P.S."/>
            <person name="Shen B."/>
        </authorList>
    </citation>
    <scope>NUCLEOTIDE SEQUENCE [LARGE SCALE GENOMIC DNA]</scope>
    <source>
        <strain evidence="1 2">NPDC050671</strain>
    </source>
</reference>
<dbReference type="SMART" id="SM00028">
    <property type="entry name" value="TPR"/>
    <property type="match status" value="6"/>
</dbReference>
<evidence type="ECO:0000313" key="2">
    <source>
        <dbReference type="Proteomes" id="UP001551658"/>
    </source>
</evidence>
<sequence length="789" mass="86384">MVQARDVAGGIHFHTTGNKGIDRDSTTVPAQLPADVRGFVNRVADLAWMDNALNSDVSLHGSAQVCILTGTAGVGKTSLAVHWGHRVRDRFPDGQLYINLRGYDPGEPITADHALERFLTAIGVAPTAISGDLEDRSALFRSILARRKILVVLDNAATVKQVRPLLPGAGQSLAVVTSRSRLSGLVARDGAHRFNVEIFDEPAAVELLYGTVAGYRSGDSDHEIAELAGLCARLPLALRIAAERAAVRPHMPMAELIANLRDESHLWAALSTDDEDEADAVRTVFAWSYRALPPSAARMFRLLGLHPSPEFSVQAAAALAAVPDSEAARLLDTVVGAHLLNQIGHNRYQFHDLLRAYATDQVRHEDSAEDRQAALERVRAWYVHTMENCLFRLPKYMTLESPQEITLSKAPFGVRSRVFPNPASASEWLDVERFNLLACARSAFEAEDDLTAWQIPALLSGPFASLNAFDDWFLISNLGLEAARRSRNLEAEAFLLDSLTMAYRQAYRLEEAEATGQEALVRFRSINNFGGEARTSNLLALVYAQARRPDLAHENLSRAEELAELHGYESFLTLIKANRSWIYLQSGQHEEAYNEAHSILGSVDLQGGTQTAFHLLTYLALAAHGVGRYEEAAGWADMTLSAAPTIAVESFALLLYGNTQRDLGEFESAFTSYQRAAVISRRLGDRNREADTLDATGAAYALLGRSDEAIGFYRQAITLYNAGDNRWGAAVALDHLGHASLNAGRVDEATACWTEALRFIEDFDDVAANNLRRALLSSLERPTSPDSAS</sequence>
<dbReference type="PRINTS" id="PR00364">
    <property type="entry name" value="DISEASERSIST"/>
</dbReference>
<dbReference type="SUPFAM" id="SSF48452">
    <property type="entry name" value="TPR-like"/>
    <property type="match status" value="2"/>
</dbReference>
<dbReference type="RefSeq" id="WP_357985766.1">
    <property type="nucleotide sequence ID" value="NZ_JBFAIH010000023.1"/>
</dbReference>
<keyword evidence="2" id="KW-1185">Reference proteome</keyword>
<dbReference type="PANTHER" id="PTHR47691">
    <property type="entry name" value="REGULATOR-RELATED"/>
    <property type="match status" value="1"/>
</dbReference>
<gene>
    <name evidence="1" type="ORF">AB0H72_30065</name>
</gene>
<dbReference type="Pfam" id="PF13424">
    <property type="entry name" value="TPR_12"/>
    <property type="match status" value="1"/>
</dbReference>
<name>A0ABV3FGV8_9NOCA</name>
<dbReference type="Gene3D" id="3.40.50.300">
    <property type="entry name" value="P-loop containing nucleotide triphosphate hydrolases"/>
    <property type="match status" value="1"/>
</dbReference>
<accession>A0ABV3FGV8</accession>
<dbReference type="InterPro" id="IPR027417">
    <property type="entry name" value="P-loop_NTPase"/>
</dbReference>
<organism evidence="1 2">
    <name type="scientific">Nocardia fusca</name>
    <dbReference type="NCBI Taxonomy" id="941183"/>
    <lineage>
        <taxon>Bacteria</taxon>
        <taxon>Bacillati</taxon>
        <taxon>Actinomycetota</taxon>
        <taxon>Actinomycetes</taxon>
        <taxon>Mycobacteriales</taxon>
        <taxon>Nocardiaceae</taxon>
        <taxon>Nocardia</taxon>
    </lineage>
</organism>
<evidence type="ECO:0000313" key="1">
    <source>
        <dbReference type="EMBL" id="MEV0366948.1"/>
    </source>
</evidence>
<dbReference type="Gene3D" id="1.25.40.10">
    <property type="entry name" value="Tetratricopeptide repeat domain"/>
    <property type="match status" value="2"/>
</dbReference>